<evidence type="ECO:0000313" key="8">
    <source>
        <dbReference type="EMBL" id="EAR84412.4"/>
    </source>
</evidence>
<dbReference type="RefSeq" id="XP_001032075.4">
    <property type="nucleotide sequence ID" value="XM_001032075.3"/>
</dbReference>
<feature type="transmembrane region" description="Helical" evidence="6">
    <location>
        <begin position="338"/>
        <end position="355"/>
    </location>
</feature>
<protein>
    <submittedName>
        <fullName evidence="8">Integral membrane protein DUF6 containing protein</fullName>
    </submittedName>
</protein>
<proteinExistence type="predicted"/>
<dbReference type="EMBL" id="GG662490">
    <property type="protein sequence ID" value="EAR84412.4"/>
    <property type="molecule type" value="Genomic_DNA"/>
</dbReference>
<dbReference type="KEGG" id="tet:TTHERM_00691090"/>
<dbReference type="PANTHER" id="PTHR42920">
    <property type="entry name" value="OS03G0707200 PROTEIN-RELATED"/>
    <property type="match status" value="1"/>
</dbReference>
<dbReference type="eggNOG" id="ENOG502SEEB">
    <property type="taxonomic scope" value="Eukaryota"/>
</dbReference>
<sequence>FLNNFYQKIQLKKLEKQFRMIIFGELCALACAASWAGASNLFSHSVKTYTPMALNLVKGAGSVIILFMLMLLINDSLFPQAETSLYLYLFVSGIFGIGIGDTLYFQALEVLGPNVTILMETLAPPFTGLLAFAYYKDTISFVGWVGITLVVLGIYFVVRKNSSEKDQQLSAKDIETQATFVEIPLIPQAEQLLHQQTQINQQNDLIAIIKSKKFKGIVSGVMCMFFHSFGMILSHDALKTKQFDALTSSFLRLIAGLVFIAIVMAFKKSEKFQIPQQSSRDNLILALGILLGPILCIVFQQISLMYTRPEIAQTLMGTTPIFTIFISAWKGQKVSQQYIIGSMIALFGVILIVWSK</sequence>
<evidence type="ECO:0000256" key="1">
    <source>
        <dbReference type="ARBA" id="ARBA00004651"/>
    </source>
</evidence>
<keyword evidence="2" id="KW-1003">Cell membrane</keyword>
<feature type="transmembrane region" description="Helical" evidence="6">
    <location>
        <begin position="141"/>
        <end position="158"/>
    </location>
</feature>
<gene>
    <name evidence="8" type="ORF">TTHERM_00691090</name>
</gene>
<feature type="non-terminal residue" evidence="8">
    <location>
        <position position="1"/>
    </location>
</feature>
<keyword evidence="4 6" id="KW-1133">Transmembrane helix</keyword>
<feature type="transmembrane region" description="Helical" evidence="6">
    <location>
        <begin position="20"/>
        <end position="42"/>
    </location>
</feature>
<evidence type="ECO:0000256" key="2">
    <source>
        <dbReference type="ARBA" id="ARBA00022475"/>
    </source>
</evidence>
<dbReference type="InterPro" id="IPR051258">
    <property type="entry name" value="Diverse_Substrate_Transporter"/>
</dbReference>
<comment type="subcellular location">
    <subcellularLocation>
        <location evidence="1">Cell membrane</location>
        <topology evidence="1">Multi-pass membrane protein</topology>
    </subcellularLocation>
</comment>
<feature type="transmembrane region" description="Helical" evidence="6">
    <location>
        <begin position="245"/>
        <end position="263"/>
    </location>
</feature>
<feature type="transmembrane region" description="Helical" evidence="6">
    <location>
        <begin position="283"/>
        <end position="305"/>
    </location>
</feature>
<dbReference type="AlphaFoldDB" id="I7LT52"/>
<feature type="domain" description="EamA" evidence="7">
    <location>
        <begin position="215"/>
        <end position="353"/>
    </location>
</feature>
<feature type="transmembrane region" description="Helical" evidence="6">
    <location>
        <begin position="214"/>
        <end position="233"/>
    </location>
</feature>
<dbReference type="InterPro" id="IPR000620">
    <property type="entry name" value="EamA_dom"/>
</dbReference>
<keyword evidence="9" id="KW-1185">Reference proteome</keyword>
<keyword evidence="5 6" id="KW-0472">Membrane</keyword>
<dbReference type="GO" id="GO:0005886">
    <property type="term" value="C:plasma membrane"/>
    <property type="evidence" value="ECO:0007669"/>
    <property type="project" value="UniProtKB-SubCell"/>
</dbReference>
<reference evidence="9" key="1">
    <citation type="journal article" date="2006" name="PLoS Biol.">
        <title>Macronuclear genome sequence of the ciliate Tetrahymena thermophila, a model eukaryote.</title>
        <authorList>
            <person name="Eisen J.A."/>
            <person name="Coyne R.S."/>
            <person name="Wu M."/>
            <person name="Wu D."/>
            <person name="Thiagarajan M."/>
            <person name="Wortman J.R."/>
            <person name="Badger J.H."/>
            <person name="Ren Q."/>
            <person name="Amedeo P."/>
            <person name="Jones K.M."/>
            <person name="Tallon L.J."/>
            <person name="Delcher A.L."/>
            <person name="Salzberg S.L."/>
            <person name="Silva J.C."/>
            <person name="Haas B.J."/>
            <person name="Majoros W.H."/>
            <person name="Farzad M."/>
            <person name="Carlton J.M."/>
            <person name="Smith R.K. Jr."/>
            <person name="Garg J."/>
            <person name="Pearlman R.E."/>
            <person name="Karrer K.M."/>
            <person name="Sun L."/>
            <person name="Manning G."/>
            <person name="Elde N.C."/>
            <person name="Turkewitz A.P."/>
            <person name="Asai D.J."/>
            <person name="Wilkes D.E."/>
            <person name="Wang Y."/>
            <person name="Cai H."/>
            <person name="Collins K."/>
            <person name="Stewart B.A."/>
            <person name="Lee S.R."/>
            <person name="Wilamowska K."/>
            <person name="Weinberg Z."/>
            <person name="Ruzzo W.L."/>
            <person name="Wloga D."/>
            <person name="Gaertig J."/>
            <person name="Frankel J."/>
            <person name="Tsao C.-C."/>
            <person name="Gorovsky M.A."/>
            <person name="Keeling P.J."/>
            <person name="Waller R.F."/>
            <person name="Patron N.J."/>
            <person name="Cherry J.M."/>
            <person name="Stover N.A."/>
            <person name="Krieger C.J."/>
            <person name="del Toro C."/>
            <person name="Ryder H.F."/>
            <person name="Williamson S.C."/>
            <person name="Barbeau R.A."/>
            <person name="Hamilton E.P."/>
            <person name="Orias E."/>
        </authorList>
    </citation>
    <scope>NUCLEOTIDE SEQUENCE [LARGE SCALE GENOMIC DNA]</scope>
    <source>
        <strain evidence="9">SB210</strain>
    </source>
</reference>
<evidence type="ECO:0000259" key="7">
    <source>
        <dbReference type="Pfam" id="PF00892"/>
    </source>
</evidence>
<feature type="domain" description="EamA" evidence="7">
    <location>
        <begin position="23"/>
        <end position="158"/>
    </location>
</feature>
<dbReference type="InParanoid" id="I7LT52"/>
<dbReference type="Proteomes" id="UP000009168">
    <property type="component" value="Unassembled WGS sequence"/>
</dbReference>
<evidence type="ECO:0000313" key="9">
    <source>
        <dbReference type="Proteomes" id="UP000009168"/>
    </source>
</evidence>
<dbReference type="InterPro" id="IPR037185">
    <property type="entry name" value="EmrE-like"/>
</dbReference>
<dbReference type="SUPFAM" id="SSF103481">
    <property type="entry name" value="Multidrug resistance efflux transporter EmrE"/>
    <property type="match status" value="2"/>
</dbReference>
<evidence type="ECO:0000256" key="3">
    <source>
        <dbReference type="ARBA" id="ARBA00022692"/>
    </source>
</evidence>
<evidence type="ECO:0000256" key="6">
    <source>
        <dbReference type="SAM" id="Phobius"/>
    </source>
</evidence>
<dbReference type="PANTHER" id="PTHR42920:SF11">
    <property type="entry name" value="INNER MEMBRANE PROTEIN YTFF"/>
    <property type="match status" value="1"/>
</dbReference>
<organism evidence="8 9">
    <name type="scientific">Tetrahymena thermophila (strain SB210)</name>
    <dbReference type="NCBI Taxonomy" id="312017"/>
    <lineage>
        <taxon>Eukaryota</taxon>
        <taxon>Sar</taxon>
        <taxon>Alveolata</taxon>
        <taxon>Ciliophora</taxon>
        <taxon>Intramacronucleata</taxon>
        <taxon>Oligohymenophorea</taxon>
        <taxon>Hymenostomatida</taxon>
        <taxon>Tetrahymenina</taxon>
        <taxon>Tetrahymenidae</taxon>
        <taxon>Tetrahymena</taxon>
    </lineage>
</organism>
<name>I7LT52_TETTS</name>
<dbReference type="GeneID" id="7843844"/>
<evidence type="ECO:0000256" key="4">
    <source>
        <dbReference type="ARBA" id="ARBA00022989"/>
    </source>
</evidence>
<keyword evidence="3 6" id="KW-0812">Transmembrane</keyword>
<feature type="transmembrane region" description="Helical" evidence="6">
    <location>
        <begin position="311"/>
        <end position="329"/>
    </location>
</feature>
<dbReference type="Pfam" id="PF00892">
    <property type="entry name" value="EamA"/>
    <property type="match status" value="2"/>
</dbReference>
<evidence type="ECO:0000256" key="5">
    <source>
        <dbReference type="ARBA" id="ARBA00023136"/>
    </source>
</evidence>
<feature type="transmembrane region" description="Helical" evidence="6">
    <location>
        <begin position="54"/>
        <end position="73"/>
    </location>
</feature>
<feature type="transmembrane region" description="Helical" evidence="6">
    <location>
        <begin position="85"/>
        <end position="105"/>
    </location>
</feature>
<accession>I7LT52</accession>